<dbReference type="AlphaFoldDB" id="A0A0X1T2H9"/>
<reference evidence="6 7" key="1">
    <citation type="submission" date="2016-01" db="EMBL/GenBank/DDBJ databases">
        <authorList>
            <person name="McClelland M."/>
            <person name="Jain A."/>
            <person name="Saraogi P."/>
            <person name="Mendelson R."/>
            <person name="Westerman R."/>
            <person name="SanMiguel P."/>
            <person name="Csonka L."/>
        </authorList>
    </citation>
    <scope>NUCLEOTIDE SEQUENCE [LARGE SCALE GENOMIC DNA]</scope>
    <source>
        <strain evidence="6 7">NCPPB 2472</strain>
    </source>
</reference>
<keyword evidence="4" id="KW-1133">Transmembrane helix</keyword>
<evidence type="ECO:0000256" key="4">
    <source>
        <dbReference type="ARBA" id="ARBA00022989"/>
    </source>
</evidence>
<dbReference type="Proteomes" id="UP000063229">
    <property type="component" value="Chromosome"/>
</dbReference>
<gene>
    <name evidence="6" type="ORF">AWM79_13740</name>
</gene>
<evidence type="ECO:0000313" key="7">
    <source>
        <dbReference type="Proteomes" id="UP000063229"/>
    </source>
</evidence>
<evidence type="ECO:0000256" key="2">
    <source>
        <dbReference type="ARBA" id="ARBA00022475"/>
    </source>
</evidence>
<accession>A0A0X1T2H9</accession>
<dbReference type="KEGG" id="pagb:AWM79_13740"/>
<keyword evidence="2" id="KW-1003">Cell membrane</keyword>
<keyword evidence="5" id="KW-0472">Membrane</keyword>
<dbReference type="PANTHER" id="PTHR30086">
    <property type="entry name" value="ARGININE EXPORTER PROTEIN ARGO"/>
    <property type="match status" value="1"/>
</dbReference>
<proteinExistence type="predicted"/>
<keyword evidence="7" id="KW-1185">Reference proteome</keyword>
<dbReference type="RefSeq" id="WP_017132281.1">
    <property type="nucleotide sequence ID" value="NZ_CP014135.1"/>
</dbReference>
<evidence type="ECO:0000256" key="3">
    <source>
        <dbReference type="ARBA" id="ARBA00022692"/>
    </source>
</evidence>
<dbReference type="GO" id="GO:0005886">
    <property type="term" value="C:plasma membrane"/>
    <property type="evidence" value="ECO:0007669"/>
    <property type="project" value="UniProtKB-SubCell"/>
</dbReference>
<organism evidence="6 7">
    <name type="scientific">Pseudomonas agarici</name>
    <dbReference type="NCBI Taxonomy" id="46677"/>
    <lineage>
        <taxon>Bacteria</taxon>
        <taxon>Pseudomonadati</taxon>
        <taxon>Pseudomonadota</taxon>
        <taxon>Gammaproteobacteria</taxon>
        <taxon>Pseudomonadales</taxon>
        <taxon>Pseudomonadaceae</taxon>
        <taxon>Pseudomonas</taxon>
    </lineage>
</organism>
<dbReference type="InterPro" id="IPR001123">
    <property type="entry name" value="LeuE-type"/>
</dbReference>
<dbReference type="EMBL" id="CP014135">
    <property type="protein sequence ID" value="AMB86307.1"/>
    <property type="molecule type" value="Genomic_DNA"/>
</dbReference>
<dbReference type="OrthoDB" id="9812084at2"/>
<comment type="subcellular location">
    <subcellularLocation>
        <location evidence="1">Cell membrane</location>
        <topology evidence="1">Multi-pass membrane protein</topology>
    </subcellularLocation>
</comment>
<dbReference type="STRING" id="46677.AWM79_13740"/>
<name>A0A0X1T2H9_PSEAA</name>
<keyword evidence="3" id="KW-0812">Transmembrane</keyword>
<evidence type="ECO:0000256" key="1">
    <source>
        <dbReference type="ARBA" id="ARBA00004651"/>
    </source>
</evidence>
<evidence type="ECO:0000313" key="6">
    <source>
        <dbReference type="EMBL" id="AMB86307.1"/>
    </source>
</evidence>
<evidence type="ECO:0000256" key="5">
    <source>
        <dbReference type="ARBA" id="ARBA00023136"/>
    </source>
</evidence>
<dbReference type="Pfam" id="PF01810">
    <property type="entry name" value="LysE"/>
    <property type="match status" value="1"/>
</dbReference>
<sequence length="207" mass="22823">MEFALILTMSMFSLSMSISPGPVNMVIIASGANHGFWRTFPFVSGATIGFTLLLIFVGFWFLRVIESYPVFFEYLGVAGSVFIIYVGYKIASSRPELVVEKGDVPSFMQGFLLQWLNPKAWVACASGAALFSSPHTHTTLITFMAIYFVVCYISLAAWAVLGDRVSVLLNGTMRIRIFNLAMGGMLIATAFYMFYLQFFASTPANGS</sequence>
<dbReference type="GO" id="GO:0015171">
    <property type="term" value="F:amino acid transmembrane transporter activity"/>
    <property type="evidence" value="ECO:0007669"/>
    <property type="project" value="TreeGrafter"/>
</dbReference>
<dbReference type="PANTHER" id="PTHR30086:SF20">
    <property type="entry name" value="ARGININE EXPORTER PROTEIN ARGO-RELATED"/>
    <property type="match status" value="1"/>
</dbReference>
<dbReference type="GO" id="GO:0033228">
    <property type="term" value="P:cysteine export across plasma membrane"/>
    <property type="evidence" value="ECO:0007669"/>
    <property type="project" value="TreeGrafter"/>
</dbReference>
<protein>
    <submittedName>
        <fullName evidence="6">Lysine transporter LysE</fullName>
    </submittedName>
</protein>